<dbReference type="GO" id="GO:0046656">
    <property type="term" value="P:folic acid biosynthetic process"/>
    <property type="evidence" value="ECO:0007669"/>
    <property type="project" value="UniProtKB-KW"/>
</dbReference>
<dbReference type="GO" id="GO:0046872">
    <property type="term" value="F:metal ion binding"/>
    <property type="evidence" value="ECO:0007669"/>
    <property type="project" value="UniProtKB-KW"/>
</dbReference>
<evidence type="ECO:0000256" key="1">
    <source>
        <dbReference type="ARBA" id="ARBA00000012"/>
    </source>
</evidence>
<evidence type="ECO:0000256" key="4">
    <source>
        <dbReference type="ARBA" id="ARBA00009503"/>
    </source>
</evidence>
<dbReference type="PANTHER" id="PTHR20941">
    <property type="entry name" value="FOLATE SYNTHESIS PROTEINS"/>
    <property type="match status" value="1"/>
</dbReference>
<dbReference type="AlphaFoldDB" id="A0A235BS74"/>
<evidence type="ECO:0000256" key="8">
    <source>
        <dbReference type="ARBA" id="ARBA00022723"/>
    </source>
</evidence>
<evidence type="ECO:0000256" key="9">
    <source>
        <dbReference type="ARBA" id="ARBA00022842"/>
    </source>
</evidence>
<organism evidence="13 14">
    <name type="scientific">candidate division WOR-3 bacterium JGI_Cruoil_03_51_56</name>
    <dbReference type="NCBI Taxonomy" id="1973747"/>
    <lineage>
        <taxon>Bacteria</taxon>
        <taxon>Bacteria division WOR-3</taxon>
    </lineage>
</organism>
<evidence type="ECO:0000313" key="13">
    <source>
        <dbReference type="EMBL" id="OYD15350.1"/>
    </source>
</evidence>
<comment type="cofactor">
    <cofactor evidence="2">
        <name>Mg(2+)</name>
        <dbReference type="ChEBI" id="CHEBI:18420"/>
    </cofactor>
</comment>
<dbReference type="PANTHER" id="PTHR20941:SF1">
    <property type="entry name" value="FOLIC ACID SYNTHESIS PROTEIN FOL1"/>
    <property type="match status" value="1"/>
</dbReference>
<evidence type="ECO:0000256" key="5">
    <source>
        <dbReference type="ARBA" id="ARBA00012458"/>
    </source>
</evidence>
<comment type="caution">
    <text evidence="13">The sequence shown here is derived from an EMBL/GenBank/DDBJ whole genome shotgun (WGS) entry which is preliminary data.</text>
</comment>
<dbReference type="GO" id="GO:0005829">
    <property type="term" value="C:cytosol"/>
    <property type="evidence" value="ECO:0007669"/>
    <property type="project" value="TreeGrafter"/>
</dbReference>
<dbReference type="InterPro" id="IPR045031">
    <property type="entry name" value="DHP_synth-like"/>
</dbReference>
<name>A0A235BS74_UNCW3</name>
<comment type="similarity">
    <text evidence="4">Belongs to the DHPS family.</text>
</comment>
<dbReference type="FunFam" id="3.20.20.20:FF:000006">
    <property type="entry name" value="Dihydropteroate synthase"/>
    <property type="match status" value="1"/>
</dbReference>
<evidence type="ECO:0000256" key="3">
    <source>
        <dbReference type="ARBA" id="ARBA00004763"/>
    </source>
</evidence>
<dbReference type="EC" id="2.5.1.15" evidence="5"/>
<dbReference type="NCBIfam" id="TIGR01496">
    <property type="entry name" value="DHPS"/>
    <property type="match status" value="1"/>
</dbReference>
<evidence type="ECO:0000256" key="7">
    <source>
        <dbReference type="ARBA" id="ARBA00022679"/>
    </source>
</evidence>
<dbReference type="PROSITE" id="PS50972">
    <property type="entry name" value="PTERIN_BINDING"/>
    <property type="match status" value="1"/>
</dbReference>
<comment type="pathway">
    <text evidence="3">Cofactor biosynthesis; tetrahydrofolate biosynthesis; 7,8-dihydrofolate from 2-amino-4-hydroxy-6-hydroxymethyl-7,8-dihydropteridine diphosphate and 4-aminobenzoate: step 1/2.</text>
</comment>
<evidence type="ECO:0000259" key="12">
    <source>
        <dbReference type="PROSITE" id="PS50972"/>
    </source>
</evidence>
<reference evidence="13 14" key="1">
    <citation type="submission" date="2017-07" db="EMBL/GenBank/DDBJ databases">
        <title>Recovery of genomes from metagenomes via a dereplication, aggregation, and scoring strategy.</title>
        <authorList>
            <person name="Sieber C.M."/>
            <person name="Probst A.J."/>
            <person name="Sharrar A."/>
            <person name="Thomas B.C."/>
            <person name="Hess M."/>
            <person name="Tringe S.G."/>
            <person name="Banfield J.F."/>
        </authorList>
    </citation>
    <scope>NUCLEOTIDE SEQUENCE [LARGE SCALE GENOMIC DNA]</scope>
    <source>
        <strain evidence="13">JGI_Cruoil_03_51_56</strain>
    </source>
</reference>
<keyword evidence="7" id="KW-0808">Transferase</keyword>
<dbReference type="InterPro" id="IPR006390">
    <property type="entry name" value="DHP_synth_dom"/>
</dbReference>
<evidence type="ECO:0000256" key="11">
    <source>
        <dbReference type="ARBA" id="ARBA00030193"/>
    </source>
</evidence>
<dbReference type="GO" id="GO:0046654">
    <property type="term" value="P:tetrahydrofolate biosynthetic process"/>
    <property type="evidence" value="ECO:0007669"/>
    <property type="project" value="TreeGrafter"/>
</dbReference>
<dbReference type="Pfam" id="PF00809">
    <property type="entry name" value="Pterin_bind"/>
    <property type="match status" value="1"/>
</dbReference>
<evidence type="ECO:0000256" key="10">
    <source>
        <dbReference type="ARBA" id="ARBA00022909"/>
    </source>
</evidence>
<dbReference type="CDD" id="cd00739">
    <property type="entry name" value="DHPS"/>
    <property type="match status" value="1"/>
</dbReference>
<keyword evidence="10" id="KW-0289">Folate biosynthesis</keyword>
<protein>
    <recommendedName>
        <fullName evidence="6">Dihydropteroate synthase</fullName>
        <ecNumber evidence="5">2.5.1.15</ecNumber>
    </recommendedName>
    <alternativeName>
        <fullName evidence="11">Dihydropteroate pyrophosphorylase</fullName>
    </alternativeName>
</protein>
<accession>A0A235BS74</accession>
<dbReference type="Proteomes" id="UP000215559">
    <property type="component" value="Unassembled WGS sequence"/>
</dbReference>
<keyword evidence="9" id="KW-0460">Magnesium</keyword>
<dbReference type="SUPFAM" id="SSF51717">
    <property type="entry name" value="Dihydropteroate synthetase-like"/>
    <property type="match status" value="1"/>
</dbReference>
<proteinExistence type="inferred from homology"/>
<evidence type="ECO:0000256" key="2">
    <source>
        <dbReference type="ARBA" id="ARBA00001946"/>
    </source>
</evidence>
<comment type="catalytic activity">
    <reaction evidence="1">
        <text>(7,8-dihydropterin-6-yl)methyl diphosphate + 4-aminobenzoate = 7,8-dihydropteroate + diphosphate</text>
        <dbReference type="Rhea" id="RHEA:19949"/>
        <dbReference type="ChEBI" id="CHEBI:17836"/>
        <dbReference type="ChEBI" id="CHEBI:17839"/>
        <dbReference type="ChEBI" id="CHEBI:33019"/>
        <dbReference type="ChEBI" id="CHEBI:72950"/>
        <dbReference type="EC" id="2.5.1.15"/>
    </reaction>
</comment>
<dbReference type="Gene3D" id="3.20.20.20">
    <property type="entry name" value="Dihydropteroate synthase-like"/>
    <property type="match status" value="1"/>
</dbReference>
<sequence length="397" mass="43425">MRILVLSHKQDLKQELARVGTDEVCWDIFQAKGEMLGIKIDGLSVAGANILKQTALACGGDSAVHRAVASGRKRKSDAILFVTRRQLSGLVMRLKKQPECVSRLVPDLSLLDKRFHKPGLAVRIGRRRVDLGARTYVMGVLNITPDSFYDGGRFYDPAAALKRALEIEAEGADFLDVGAESTRPGSLPVSPKQQVKRLLPVLRLMRHRLKIAISVDTTSAKVAEAALDEGAQIVNDTSAFSQDSRMADVVAKTGVPCVVMHILGKPKTMQRRPKYKDLMGEIIGWLDAAVERGVRAGVKREQIIVDPGIGFGKRLEHNYEILRRLKELRSLGRPILIGPSRKSFIGRTLDLEPAERLEGSLSAAVVAAENGANILRVHDVKQTVRALKMADAISGKG</sequence>
<evidence type="ECO:0000256" key="6">
    <source>
        <dbReference type="ARBA" id="ARBA00016919"/>
    </source>
</evidence>
<evidence type="ECO:0000313" key="14">
    <source>
        <dbReference type="Proteomes" id="UP000215559"/>
    </source>
</evidence>
<gene>
    <name evidence="13" type="primary">folP</name>
    <name evidence="13" type="ORF">CH330_05955</name>
</gene>
<keyword evidence="8" id="KW-0479">Metal-binding</keyword>
<dbReference type="GO" id="GO:0004156">
    <property type="term" value="F:dihydropteroate synthase activity"/>
    <property type="evidence" value="ECO:0007669"/>
    <property type="project" value="UniProtKB-EC"/>
</dbReference>
<dbReference type="PROSITE" id="PS00792">
    <property type="entry name" value="DHPS_1"/>
    <property type="match status" value="1"/>
</dbReference>
<dbReference type="InterPro" id="IPR000489">
    <property type="entry name" value="Pterin-binding_dom"/>
</dbReference>
<dbReference type="EMBL" id="NOZP01000109">
    <property type="protein sequence ID" value="OYD15350.1"/>
    <property type="molecule type" value="Genomic_DNA"/>
</dbReference>
<feature type="domain" description="Pterin-binding" evidence="12">
    <location>
        <begin position="135"/>
        <end position="388"/>
    </location>
</feature>
<dbReference type="InterPro" id="IPR011005">
    <property type="entry name" value="Dihydropteroate_synth-like_sf"/>
</dbReference>